<dbReference type="PANTHER" id="PTHR43685:SF2">
    <property type="entry name" value="GLYCOSYLTRANSFERASE 2-LIKE DOMAIN-CONTAINING PROTEIN"/>
    <property type="match status" value="1"/>
</dbReference>
<evidence type="ECO:0000313" key="3">
    <source>
        <dbReference type="Proteomes" id="UP000315995"/>
    </source>
</evidence>
<gene>
    <name evidence="2" type="ORF">FIV42_13275</name>
</gene>
<organism evidence="2 3">
    <name type="scientific">Persicimonas caeni</name>
    <dbReference type="NCBI Taxonomy" id="2292766"/>
    <lineage>
        <taxon>Bacteria</taxon>
        <taxon>Deltaproteobacteria</taxon>
        <taxon>Bradymonadales</taxon>
        <taxon>Bradymonadaceae</taxon>
        <taxon>Persicimonas</taxon>
    </lineage>
</organism>
<dbReference type="CDD" id="cd00761">
    <property type="entry name" value="Glyco_tranf_GTA_type"/>
    <property type="match status" value="1"/>
</dbReference>
<feature type="domain" description="Glycosyltransferase 2-like" evidence="1">
    <location>
        <begin position="26"/>
        <end position="185"/>
    </location>
</feature>
<sequence>MFLSVTSGSSRSVVLDMSINSEEKISVCLLTYNHVHMIEETLASIMDQSVDGFEIIVSDDCSTDGTWELVQQIAAGDERVRAVQPPENRGMPGNANYAVEQSDRPYIALLHHDDIYRTDLLERWVDVAERHPDVAFVFNAYGFEDTDEVHVHPYAERVDGRQFLEGRLFSGWGCPVRGTALIRRSCWDAVGGMHTQFNLLADVDLWMRLAARWAVGYVPEPLISVRQERPEDYPESYSEFSWFRQRMLYEIHAANHLDYYDLSTLRGALAWWRFRGRLSADIFKWLTYAVVRRQKRMLETSAEGASEYEWASIGLVRNLYRKLGQMPLGWREPRRSR</sequence>
<name>A0A4Y6PTM2_PERCE</name>
<dbReference type="Pfam" id="PF00535">
    <property type="entry name" value="Glycos_transf_2"/>
    <property type="match status" value="1"/>
</dbReference>
<proteinExistence type="predicted"/>
<dbReference type="InterPro" id="IPR029044">
    <property type="entry name" value="Nucleotide-diphossugar_trans"/>
</dbReference>
<dbReference type="Proteomes" id="UP000315995">
    <property type="component" value="Chromosome"/>
</dbReference>
<dbReference type="SUPFAM" id="SSF53448">
    <property type="entry name" value="Nucleotide-diphospho-sugar transferases"/>
    <property type="match status" value="1"/>
</dbReference>
<dbReference type="AlphaFoldDB" id="A0A4Y6PTM2"/>
<dbReference type="InterPro" id="IPR050834">
    <property type="entry name" value="Glycosyltransf_2"/>
</dbReference>
<reference evidence="2 3" key="1">
    <citation type="submission" date="2019-06" db="EMBL/GenBank/DDBJ databases">
        <title>Persicimonas caeni gen. nov., sp. nov., a predatory bacterium isolated from solar saltern.</title>
        <authorList>
            <person name="Wang S."/>
        </authorList>
    </citation>
    <scope>NUCLEOTIDE SEQUENCE [LARGE SCALE GENOMIC DNA]</scope>
    <source>
        <strain evidence="2 3">YN101</strain>
    </source>
</reference>
<dbReference type="Gene3D" id="3.90.550.10">
    <property type="entry name" value="Spore Coat Polysaccharide Biosynthesis Protein SpsA, Chain A"/>
    <property type="match status" value="1"/>
</dbReference>
<dbReference type="OrthoDB" id="5291101at2"/>
<dbReference type="EMBL" id="CP041186">
    <property type="protein sequence ID" value="QDG51686.1"/>
    <property type="molecule type" value="Genomic_DNA"/>
</dbReference>
<keyword evidence="3" id="KW-1185">Reference proteome</keyword>
<evidence type="ECO:0000259" key="1">
    <source>
        <dbReference type="Pfam" id="PF00535"/>
    </source>
</evidence>
<dbReference type="InterPro" id="IPR001173">
    <property type="entry name" value="Glyco_trans_2-like"/>
</dbReference>
<accession>A0A4Y6PTM2</accession>
<dbReference type="GO" id="GO:0016740">
    <property type="term" value="F:transferase activity"/>
    <property type="evidence" value="ECO:0007669"/>
    <property type="project" value="UniProtKB-KW"/>
</dbReference>
<protein>
    <submittedName>
        <fullName evidence="2">Glycosyltransferase family 2 protein</fullName>
    </submittedName>
</protein>
<accession>A0A5B8Y6S9</accession>
<keyword evidence="2" id="KW-0808">Transferase</keyword>
<evidence type="ECO:0000313" key="2">
    <source>
        <dbReference type="EMBL" id="QDG51686.1"/>
    </source>
</evidence>
<dbReference type="PANTHER" id="PTHR43685">
    <property type="entry name" value="GLYCOSYLTRANSFERASE"/>
    <property type="match status" value="1"/>
</dbReference>